<gene>
    <name evidence="1" type="ORF">CCAX7_65980</name>
</gene>
<accession>A0A402CRG8</accession>
<protein>
    <submittedName>
        <fullName evidence="1">Uncharacterized protein</fullName>
    </submittedName>
</protein>
<proteinExistence type="predicted"/>
<keyword evidence="2" id="KW-1185">Reference proteome</keyword>
<organism evidence="1 2">
    <name type="scientific">Capsulimonas corticalis</name>
    <dbReference type="NCBI Taxonomy" id="2219043"/>
    <lineage>
        <taxon>Bacteria</taxon>
        <taxon>Bacillati</taxon>
        <taxon>Armatimonadota</taxon>
        <taxon>Armatimonadia</taxon>
        <taxon>Capsulimonadales</taxon>
        <taxon>Capsulimonadaceae</taxon>
        <taxon>Capsulimonas</taxon>
    </lineage>
</organism>
<dbReference type="EMBL" id="AP025739">
    <property type="protein sequence ID" value="BDI34547.1"/>
    <property type="molecule type" value="Genomic_DNA"/>
</dbReference>
<sequence>MNEHTIALSHRVKNAARLFLIATIAILAMTVGTPKQAQASPGWFGVNMPWMAYGADFGMDFFYPGYGPNYNASTVEGYFADIQSKHMNIVRIWTMEDFCGLSFQGNNCDNPCTGVSQVFINNLVDFVRRANNHGINVYVTFLAPGDVQKHPNIATVYRSQFINNALLPVARALQPYLCCFDLMNECNYSGLSWPDLRNFGNDGRVALHSISGNWVTMSTDQPNALIYNFWTTLGGLGFDFYDCHVYSTNTIPITVTPANVGNAPLFMGEYGPNAGSGWANYSAAQDQSFVDNFCNDANNKGYYGMLAWSYVPGSSFSLQNTNTLWNMSYYGGIWGL</sequence>
<evidence type="ECO:0000313" key="2">
    <source>
        <dbReference type="Proteomes" id="UP000287394"/>
    </source>
</evidence>
<name>A0A402CRG8_9BACT</name>
<dbReference type="Gene3D" id="3.20.20.80">
    <property type="entry name" value="Glycosidases"/>
    <property type="match status" value="1"/>
</dbReference>
<reference evidence="1 2" key="1">
    <citation type="journal article" date="2019" name="Int. J. Syst. Evol. Microbiol.">
        <title>Capsulimonas corticalis gen. nov., sp. nov., an aerobic capsulated bacterium, of a novel bacterial order, Capsulimonadales ord. nov., of the class Armatimonadia of the phylum Armatimonadetes.</title>
        <authorList>
            <person name="Li J."/>
            <person name="Kudo C."/>
            <person name="Tonouchi A."/>
        </authorList>
    </citation>
    <scope>NUCLEOTIDE SEQUENCE [LARGE SCALE GENOMIC DNA]</scope>
    <source>
        <strain evidence="1 2">AX-7</strain>
    </source>
</reference>
<dbReference type="SUPFAM" id="SSF51445">
    <property type="entry name" value="(Trans)glycosidases"/>
    <property type="match status" value="1"/>
</dbReference>
<dbReference type="AlphaFoldDB" id="A0A402CRG8"/>
<dbReference type="OrthoDB" id="9802444at2"/>
<dbReference type="RefSeq" id="WP_125205813.1">
    <property type="nucleotide sequence ID" value="NZ_AP025739.1"/>
</dbReference>
<dbReference type="InterPro" id="IPR017853">
    <property type="entry name" value="GH"/>
</dbReference>
<dbReference type="KEGG" id="ccot:CCAX7_65980"/>
<evidence type="ECO:0000313" key="1">
    <source>
        <dbReference type="EMBL" id="BDI34547.1"/>
    </source>
</evidence>
<dbReference type="Proteomes" id="UP000287394">
    <property type="component" value="Chromosome"/>
</dbReference>